<dbReference type="AlphaFoldDB" id="A0A1B6I222"/>
<evidence type="ECO:0000313" key="2">
    <source>
        <dbReference type="EMBL" id="JAS80969.1"/>
    </source>
</evidence>
<accession>A0A1B6I222</accession>
<feature type="region of interest" description="Disordered" evidence="1">
    <location>
        <begin position="66"/>
        <end position="114"/>
    </location>
</feature>
<gene>
    <name evidence="2" type="ORF">g.11703</name>
</gene>
<organism evidence="2">
    <name type="scientific">Homalodisca liturata</name>
    <dbReference type="NCBI Taxonomy" id="320908"/>
    <lineage>
        <taxon>Eukaryota</taxon>
        <taxon>Metazoa</taxon>
        <taxon>Ecdysozoa</taxon>
        <taxon>Arthropoda</taxon>
        <taxon>Hexapoda</taxon>
        <taxon>Insecta</taxon>
        <taxon>Pterygota</taxon>
        <taxon>Neoptera</taxon>
        <taxon>Paraneoptera</taxon>
        <taxon>Hemiptera</taxon>
        <taxon>Auchenorrhyncha</taxon>
        <taxon>Membracoidea</taxon>
        <taxon>Cicadellidae</taxon>
        <taxon>Cicadellinae</taxon>
        <taxon>Proconiini</taxon>
        <taxon>Homalodisca</taxon>
    </lineage>
</organism>
<protein>
    <submittedName>
        <fullName evidence="2">Uncharacterized protein</fullName>
    </submittedName>
</protein>
<sequence>NMLKKLSNKSIQNVNKNHHKLKSCCSHHKHYPSHRRDLSSDLVASDLSAKRISYYGDHDRMDISEYRPGYGIDQNINTDNKQRKPNNEPPISSDDYAHDTDLNQMHSSNENSTSFSILEPNLSMKDISTDITTGNVLHNLIFPRYNKTSIYVKTTTNIPDFSVPTIINGTTKNNDKSQNLTSTAKVILNTNLLTSTTPSTLTDSGFTDTGLPTNVTIPVKKGMTEDSCISLLEQSSINENVGELTGIQHTTKSVGHLHEIIRKINNTINKVKKGHGTTKSPIIKLTHHQQEATPAISVIKKMLGLPPKNAKVKSSTNTSKHFVVPEECLTLGPKGNKAHPFRHKGGDPGNHYLHGKPKLITLESNASTVEYPSQFSNYSNETTWSTDDTKPSEIPSEEPFIPRVKGHFSKLL</sequence>
<feature type="non-terminal residue" evidence="2">
    <location>
        <position position="412"/>
    </location>
</feature>
<proteinExistence type="predicted"/>
<name>A0A1B6I222_9HEMI</name>
<dbReference type="EMBL" id="GECU01026737">
    <property type="protein sequence ID" value="JAS80969.1"/>
    <property type="molecule type" value="Transcribed_RNA"/>
</dbReference>
<feature type="non-terminal residue" evidence="2">
    <location>
        <position position="1"/>
    </location>
</feature>
<evidence type="ECO:0000256" key="1">
    <source>
        <dbReference type="SAM" id="MobiDB-lite"/>
    </source>
</evidence>
<reference evidence="2" key="1">
    <citation type="submission" date="2015-11" db="EMBL/GenBank/DDBJ databases">
        <title>De novo transcriptome assembly of four potential Pierce s Disease insect vectors from Arizona vineyards.</title>
        <authorList>
            <person name="Tassone E.E."/>
        </authorList>
    </citation>
    <scope>NUCLEOTIDE SEQUENCE</scope>
</reference>
<feature type="compositionally biased region" description="Polar residues" evidence="1">
    <location>
        <begin position="102"/>
        <end position="114"/>
    </location>
</feature>